<evidence type="ECO:0000313" key="2">
    <source>
        <dbReference type="EMBL" id="AEP11277.1"/>
    </source>
</evidence>
<sequence>MKCLLFLLLTGSLGLFGGPAQTSAQTSAQAPASAPTPDRQQLRVWQGRYPHHDVRGPRGRVQKISFFKLPALRKPLAEMLGEDFLDGVEQGNYLEEPIELFGDYLLVRLYPNLRRIEDEHRLIIVVPLEGTALHAVYYQEVVGADGQRDIQTDWRHSFGTSLDDLPESLKTRLATIMGLP</sequence>
<evidence type="ECO:0000256" key="1">
    <source>
        <dbReference type="SAM" id="SignalP"/>
    </source>
</evidence>
<dbReference type="STRING" id="981222.Cabther_A0519"/>
<feature type="signal peptide" evidence="1">
    <location>
        <begin position="1"/>
        <end position="24"/>
    </location>
</feature>
<dbReference type="HOGENOM" id="CLU_1493672_0_0_0"/>
<accession>G2LI61</accession>
<feature type="chain" id="PRO_5003432436" description="DUF302 domain-containing protein" evidence="1">
    <location>
        <begin position="25"/>
        <end position="180"/>
    </location>
</feature>
<dbReference type="AlphaFoldDB" id="G2LI61"/>
<reference evidence="2 3" key="1">
    <citation type="journal article" date="2012" name="Environ. Microbiol.">
        <title>Complete genome of Candidatus Chloracidobacterium thermophilum, a chlorophyll-based photoheterotroph belonging to the phylum Acidobacteria.</title>
        <authorList>
            <person name="Garcia Costas A.M."/>
            <person name="Liu Z."/>
            <person name="Tomsho L.P."/>
            <person name="Schuster S.C."/>
            <person name="Ward D.M."/>
            <person name="Bryant D.A."/>
        </authorList>
    </citation>
    <scope>NUCLEOTIDE SEQUENCE [LARGE SCALE GENOMIC DNA]</scope>
    <source>
        <strain evidence="2 3">B</strain>
    </source>
</reference>
<protein>
    <recommendedName>
        <fullName evidence="4">DUF302 domain-containing protein</fullName>
    </recommendedName>
</protein>
<dbReference type="EMBL" id="CP002514">
    <property type="protein sequence ID" value="AEP11277.1"/>
    <property type="molecule type" value="Genomic_DNA"/>
</dbReference>
<dbReference type="KEGG" id="ctm:Cabther_A0519"/>
<dbReference type="OrthoDB" id="9899508at2"/>
<keyword evidence="1" id="KW-0732">Signal</keyword>
<name>G2LI61_CHLTF</name>
<keyword evidence="3" id="KW-1185">Reference proteome</keyword>
<gene>
    <name evidence="2" type="ordered locus">Cabther_A0519</name>
</gene>
<proteinExistence type="predicted"/>
<dbReference type="RefSeq" id="WP_014099015.1">
    <property type="nucleotide sequence ID" value="NC_016024.1"/>
</dbReference>
<organism evidence="2 3">
    <name type="scientific">Chloracidobacterium thermophilum (strain B)</name>
    <dbReference type="NCBI Taxonomy" id="981222"/>
    <lineage>
        <taxon>Bacteria</taxon>
        <taxon>Pseudomonadati</taxon>
        <taxon>Acidobacteriota</taxon>
        <taxon>Terriglobia</taxon>
        <taxon>Terriglobales</taxon>
        <taxon>Acidobacteriaceae</taxon>
        <taxon>Chloracidobacterium</taxon>
    </lineage>
</organism>
<evidence type="ECO:0000313" key="3">
    <source>
        <dbReference type="Proteomes" id="UP000006791"/>
    </source>
</evidence>
<dbReference type="Proteomes" id="UP000006791">
    <property type="component" value="Chromosome 1"/>
</dbReference>
<evidence type="ECO:0008006" key="4">
    <source>
        <dbReference type="Google" id="ProtNLM"/>
    </source>
</evidence>